<evidence type="ECO:0000313" key="1">
    <source>
        <dbReference type="EMBL" id="KAK4311887.1"/>
    </source>
</evidence>
<proteinExistence type="predicted"/>
<gene>
    <name evidence="1" type="ORF">Pmani_016635</name>
</gene>
<keyword evidence="2" id="KW-1185">Reference proteome</keyword>
<accession>A0AAE1PRU3</accession>
<name>A0AAE1PRU3_9EUCA</name>
<reference evidence="1" key="1">
    <citation type="submission" date="2023-11" db="EMBL/GenBank/DDBJ databases">
        <title>Genome assemblies of two species of porcelain crab, Petrolisthes cinctipes and Petrolisthes manimaculis (Anomura: Porcellanidae).</title>
        <authorList>
            <person name="Angst P."/>
        </authorList>
    </citation>
    <scope>NUCLEOTIDE SEQUENCE</scope>
    <source>
        <strain evidence="1">PB745_02</strain>
        <tissue evidence="1">Gill</tissue>
    </source>
</reference>
<dbReference type="EMBL" id="JAWZYT010001467">
    <property type="protein sequence ID" value="KAK4311887.1"/>
    <property type="molecule type" value="Genomic_DNA"/>
</dbReference>
<dbReference type="AlphaFoldDB" id="A0AAE1PRU3"/>
<evidence type="ECO:0000313" key="2">
    <source>
        <dbReference type="Proteomes" id="UP001292094"/>
    </source>
</evidence>
<protein>
    <submittedName>
        <fullName evidence="1">Uncharacterized protein</fullName>
    </submittedName>
</protein>
<sequence length="68" mass="7335">MGLWGGGRGWSGYEMVELRGEGVRSGFGMAVMEFGVLGVDMELKVRGSGVDLWWWWSFGVGVGSGYGV</sequence>
<comment type="caution">
    <text evidence="1">The sequence shown here is derived from an EMBL/GenBank/DDBJ whole genome shotgun (WGS) entry which is preliminary data.</text>
</comment>
<dbReference type="Proteomes" id="UP001292094">
    <property type="component" value="Unassembled WGS sequence"/>
</dbReference>
<organism evidence="1 2">
    <name type="scientific">Petrolisthes manimaculis</name>
    <dbReference type="NCBI Taxonomy" id="1843537"/>
    <lineage>
        <taxon>Eukaryota</taxon>
        <taxon>Metazoa</taxon>
        <taxon>Ecdysozoa</taxon>
        <taxon>Arthropoda</taxon>
        <taxon>Crustacea</taxon>
        <taxon>Multicrustacea</taxon>
        <taxon>Malacostraca</taxon>
        <taxon>Eumalacostraca</taxon>
        <taxon>Eucarida</taxon>
        <taxon>Decapoda</taxon>
        <taxon>Pleocyemata</taxon>
        <taxon>Anomura</taxon>
        <taxon>Galatheoidea</taxon>
        <taxon>Porcellanidae</taxon>
        <taxon>Petrolisthes</taxon>
    </lineage>
</organism>